<dbReference type="EMBL" id="QGKY02000190">
    <property type="protein sequence ID" value="KAF2588189.1"/>
    <property type="molecule type" value="Genomic_DNA"/>
</dbReference>
<name>A0A8S9K221_BRACR</name>
<organism evidence="2">
    <name type="scientific">Brassica cretica</name>
    <name type="common">Mustard</name>
    <dbReference type="NCBI Taxonomy" id="69181"/>
    <lineage>
        <taxon>Eukaryota</taxon>
        <taxon>Viridiplantae</taxon>
        <taxon>Streptophyta</taxon>
        <taxon>Embryophyta</taxon>
        <taxon>Tracheophyta</taxon>
        <taxon>Spermatophyta</taxon>
        <taxon>Magnoliopsida</taxon>
        <taxon>eudicotyledons</taxon>
        <taxon>Gunneridae</taxon>
        <taxon>Pentapetalae</taxon>
        <taxon>rosids</taxon>
        <taxon>malvids</taxon>
        <taxon>Brassicales</taxon>
        <taxon>Brassicaceae</taxon>
        <taxon>Brassiceae</taxon>
        <taxon>Brassica</taxon>
    </lineage>
</organism>
<evidence type="ECO:0000256" key="1">
    <source>
        <dbReference type="SAM" id="MobiDB-lite"/>
    </source>
</evidence>
<reference evidence="2" key="1">
    <citation type="submission" date="2019-12" db="EMBL/GenBank/DDBJ databases">
        <title>Genome sequencing and annotation of Brassica cretica.</title>
        <authorList>
            <person name="Studholme D.J."/>
            <person name="Sarris P.F."/>
        </authorList>
    </citation>
    <scope>NUCLEOTIDE SEQUENCE</scope>
    <source>
        <strain evidence="2">PFS-102/07</strain>
        <tissue evidence="2">Leaf</tissue>
    </source>
</reference>
<evidence type="ECO:0000313" key="2">
    <source>
        <dbReference type="EMBL" id="KAF2588189.1"/>
    </source>
</evidence>
<accession>A0A8S9K221</accession>
<protein>
    <submittedName>
        <fullName evidence="2">Uncharacterized protein</fullName>
    </submittedName>
</protein>
<gene>
    <name evidence="2" type="ORF">F2Q70_00038263</name>
</gene>
<feature type="region of interest" description="Disordered" evidence="1">
    <location>
        <begin position="115"/>
        <end position="134"/>
    </location>
</feature>
<comment type="caution">
    <text evidence="2">The sequence shown here is derived from an EMBL/GenBank/DDBJ whole genome shotgun (WGS) entry which is preliminary data.</text>
</comment>
<proteinExistence type="predicted"/>
<sequence length="134" mass="14525">MKYGTRKAAIVAKIKVDSLVAEEYTKNAMVAAYVGSVAPVIDTDDIIELTGQLSELDMLCPSSRRPPGRPHKKPFLSCGQVRMKIPRRRTVCSHCKGEVTVVLVVPAHGRGDLGDGCPRPWARRTSENGPVLGS</sequence>
<dbReference type="AlphaFoldDB" id="A0A8S9K221"/>